<dbReference type="Proteomes" id="UP000466442">
    <property type="component" value="Linkage Group LG1"/>
</dbReference>
<name>A0A6A4KF20_APOLU</name>
<keyword evidence="2" id="KW-1185">Reference proteome</keyword>
<evidence type="ECO:0000313" key="1">
    <source>
        <dbReference type="EMBL" id="KAF6215851.1"/>
    </source>
</evidence>
<organism evidence="1 2">
    <name type="scientific">Apolygus lucorum</name>
    <name type="common">Small green plant bug</name>
    <name type="synonym">Lygocoris lucorum</name>
    <dbReference type="NCBI Taxonomy" id="248454"/>
    <lineage>
        <taxon>Eukaryota</taxon>
        <taxon>Metazoa</taxon>
        <taxon>Ecdysozoa</taxon>
        <taxon>Arthropoda</taxon>
        <taxon>Hexapoda</taxon>
        <taxon>Insecta</taxon>
        <taxon>Pterygota</taxon>
        <taxon>Neoptera</taxon>
        <taxon>Paraneoptera</taxon>
        <taxon>Hemiptera</taxon>
        <taxon>Heteroptera</taxon>
        <taxon>Panheteroptera</taxon>
        <taxon>Cimicomorpha</taxon>
        <taxon>Miridae</taxon>
        <taxon>Mirini</taxon>
        <taxon>Apolygus</taxon>
    </lineage>
</organism>
<dbReference type="EMBL" id="WIXP02000001">
    <property type="protein sequence ID" value="KAF6215851.1"/>
    <property type="molecule type" value="Genomic_DNA"/>
</dbReference>
<protein>
    <submittedName>
        <fullName evidence="1">Uncharacterized protein</fullName>
    </submittedName>
</protein>
<reference evidence="1" key="1">
    <citation type="journal article" date="2021" name="Mol. Ecol. Resour.">
        <title>Apolygus lucorum genome provides insights into omnivorousness and mesophyll feeding.</title>
        <authorList>
            <person name="Liu Y."/>
            <person name="Liu H."/>
            <person name="Wang H."/>
            <person name="Huang T."/>
            <person name="Liu B."/>
            <person name="Yang B."/>
            <person name="Yin L."/>
            <person name="Li B."/>
            <person name="Zhang Y."/>
            <person name="Zhang S."/>
            <person name="Jiang F."/>
            <person name="Zhang X."/>
            <person name="Ren Y."/>
            <person name="Wang B."/>
            <person name="Wang S."/>
            <person name="Lu Y."/>
            <person name="Wu K."/>
            <person name="Fan W."/>
            <person name="Wang G."/>
        </authorList>
    </citation>
    <scope>NUCLEOTIDE SEQUENCE</scope>
    <source>
        <strain evidence="1">12Hb</strain>
    </source>
</reference>
<comment type="caution">
    <text evidence="1">The sequence shown here is derived from an EMBL/GenBank/DDBJ whole genome shotgun (WGS) entry which is preliminary data.</text>
</comment>
<sequence length="103" mass="12053">MGLWCFFSFLVGLSHFGLLFLFHLRHFRALGCDAANLKTDGVSVQSRKVFYNREPLQQPKLHDFLMTKKLYKVEEKVSVTTTKGLWRSFTSIFRIMAWKSCSQ</sequence>
<evidence type="ECO:0000313" key="2">
    <source>
        <dbReference type="Proteomes" id="UP000466442"/>
    </source>
</evidence>
<proteinExistence type="predicted"/>
<accession>A0A6A4KF20</accession>
<dbReference type="AlphaFoldDB" id="A0A6A4KF20"/>
<gene>
    <name evidence="1" type="ORF">GE061_000186</name>
</gene>